<feature type="transmembrane region" description="Helical" evidence="6">
    <location>
        <begin position="221"/>
        <end position="241"/>
    </location>
</feature>
<dbReference type="GO" id="GO:0016020">
    <property type="term" value="C:membrane"/>
    <property type="evidence" value="ECO:0007669"/>
    <property type="project" value="UniProtKB-SubCell"/>
</dbReference>
<feature type="transmembrane region" description="Helical" evidence="6">
    <location>
        <begin position="253"/>
        <end position="272"/>
    </location>
</feature>
<gene>
    <name evidence="8" type="ORF">EV668_2069</name>
</gene>
<evidence type="ECO:0000259" key="7">
    <source>
        <dbReference type="Pfam" id="PF00892"/>
    </source>
</evidence>
<evidence type="ECO:0000313" key="8">
    <source>
        <dbReference type="EMBL" id="TDR94780.1"/>
    </source>
</evidence>
<name>A0A4R7C843_9HYPH</name>
<evidence type="ECO:0000256" key="5">
    <source>
        <dbReference type="ARBA" id="ARBA00023136"/>
    </source>
</evidence>
<comment type="similarity">
    <text evidence="2">Belongs to the EamA transporter family.</text>
</comment>
<proteinExistence type="inferred from homology"/>
<feature type="domain" description="EamA" evidence="7">
    <location>
        <begin position="161"/>
        <end position="291"/>
    </location>
</feature>
<evidence type="ECO:0000313" key="9">
    <source>
        <dbReference type="Proteomes" id="UP000295122"/>
    </source>
</evidence>
<dbReference type="SUPFAM" id="SSF103481">
    <property type="entry name" value="Multidrug resistance efflux transporter EmrE"/>
    <property type="match status" value="2"/>
</dbReference>
<dbReference type="PANTHER" id="PTHR32322:SF2">
    <property type="entry name" value="EAMA DOMAIN-CONTAINING PROTEIN"/>
    <property type="match status" value="1"/>
</dbReference>
<evidence type="ECO:0000256" key="3">
    <source>
        <dbReference type="ARBA" id="ARBA00022692"/>
    </source>
</evidence>
<dbReference type="RefSeq" id="WP_133769639.1">
    <property type="nucleotide sequence ID" value="NZ_SNZR01000011.1"/>
</dbReference>
<feature type="transmembrane region" description="Helical" evidence="6">
    <location>
        <begin position="159"/>
        <end position="179"/>
    </location>
</feature>
<dbReference type="OrthoDB" id="7743310at2"/>
<dbReference type="InterPro" id="IPR050638">
    <property type="entry name" value="AA-Vitamin_Transporters"/>
</dbReference>
<feature type="transmembrane region" description="Helical" evidence="6">
    <location>
        <begin position="191"/>
        <end position="209"/>
    </location>
</feature>
<organism evidence="8 9">
    <name type="scientific">Enterovirga rhinocerotis</name>
    <dbReference type="NCBI Taxonomy" id="1339210"/>
    <lineage>
        <taxon>Bacteria</taxon>
        <taxon>Pseudomonadati</taxon>
        <taxon>Pseudomonadota</taxon>
        <taxon>Alphaproteobacteria</taxon>
        <taxon>Hyphomicrobiales</taxon>
        <taxon>Methylobacteriaceae</taxon>
        <taxon>Enterovirga</taxon>
    </lineage>
</organism>
<dbReference type="PANTHER" id="PTHR32322">
    <property type="entry name" value="INNER MEMBRANE TRANSPORTER"/>
    <property type="match status" value="1"/>
</dbReference>
<evidence type="ECO:0000256" key="4">
    <source>
        <dbReference type="ARBA" id="ARBA00022989"/>
    </source>
</evidence>
<keyword evidence="9" id="KW-1185">Reference proteome</keyword>
<dbReference type="Pfam" id="PF00892">
    <property type="entry name" value="EamA"/>
    <property type="match status" value="2"/>
</dbReference>
<dbReference type="Proteomes" id="UP000295122">
    <property type="component" value="Unassembled WGS sequence"/>
</dbReference>
<feature type="transmembrane region" description="Helical" evidence="6">
    <location>
        <begin position="75"/>
        <end position="100"/>
    </location>
</feature>
<dbReference type="InterPro" id="IPR037185">
    <property type="entry name" value="EmrE-like"/>
</dbReference>
<protein>
    <submittedName>
        <fullName evidence="8">Threonine/homoserine efflux transporter RhtA</fullName>
    </submittedName>
</protein>
<feature type="domain" description="EamA" evidence="7">
    <location>
        <begin position="14"/>
        <end position="147"/>
    </location>
</feature>
<feature type="transmembrane region" description="Helical" evidence="6">
    <location>
        <begin position="106"/>
        <end position="125"/>
    </location>
</feature>
<comment type="subcellular location">
    <subcellularLocation>
        <location evidence="1">Membrane</location>
        <topology evidence="1">Multi-pass membrane protein</topology>
    </subcellularLocation>
</comment>
<dbReference type="EMBL" id="SNZR01000011">
    <property type="protein sequence ID" value="TDR94780.1"/>
    <property type="molecule type" value="Genomic_DNA"/>
</dbReference>
<evidence type="ECO:0000256" key="6">
    <source>
        <dbReference type="SAM" id="Phobius"/>
    </source>
</evidence>
<reference evidence="8 9" key="1">
    <citation type="submission" date="2019-03" db="EMBL/GenBank/DDBJ databases">
        <title>Genomic Encyclopedia of Type Strains, Phase IV (KMG-IV): sequencing the most valuable type-strain genomes for metagenomic binning, comparative biology and taxonomic classification.</title>
        <authorList>
            <person name="Goeker M."/>
        </authorList>
    </citation>
    <scope>NUCLEOTIDE SEQUENCE [LARGE SCALE GENOMIC DNA]</scope>
    <source>
        <strain evidence="8 9">DSM 25903</strain>
    </source>
</reference>
<keyword evidence="3 6" id="KW-0812">Transmembrane</keyword>
<keyword evidence="4 6" id="KW-1133">Transmembrane helix</keyword>
<evidence type="ECO:0000256" key="1">
    <source>
        <dbReference type="ARBA" id="ARBA00004141"/>
    </source>
</evidence>
<comment type="caution">
    <text evidence="8">The sequence shown here is derived from an EMBL/GenBank/DDBJ whole genome shotgun (WGS) entry which is preliminary data.</text>
</comment>
<evidence type="ECO:0000256" key="2">
    <source>
        <dbReference type="ARBA" id="ARBA00007362"/>
    </source>
</evidence>
<feature type="transmembrane region" description="Helical" evidence="6">
    <location>
        <begin position="46"/>
        <end position="63"/>
    </location>
</feature>
<feature type="transmembrane region" description="Helical" evidence="6">
    <location>
        <begin position="132"/>
        <end position="153"/>
    </location>
</feature>
<feature type="transmembrane region" description="Helical" evidence="6">
    <location>
        <begin position="278"/>
        <end position="298"/>
    </location>
</feature>
<dbReference type="AlphaFoldDB" id="A0A4R7C843"/>
<keyword evidence="5 6" id="KW-0472">Membrane</keyword>
<sequence>MHLSFLNPRWSPRIAIAAMLVSMLTAGANFAVSRHGIQHGLSPWDLVFLRFAIGGTILLPFFVQKGWRDCAGVGWGRGIVLALTSGALITTLMSFGSWLAPAAHGAALGPGTVTVVGVVYAAILAGRLPPGLTIAGIGLALAGLAAIAVAGSVTGSRSVMLGDLCYFAGGFLWGFYPVLLHRWRIDGMTGAAICAVLSLVFVPIYLVLIEPRLFAVPVEVLVFQALYQGIVNSIVVLWLWGHGVKVLGAGGTQLFPPMIPVVGTIFAIPILGEWPGPIQVAGIALIVAGLAAAARGNYLRMKPKV</sequence>
<dbReference type="InterPro" id="IPR000620">
    <property type="entry name" value="EamA_dom"/>
</dbReference>
<accession>A0A4R7C843</accession>